<protein>
    <submittedName>
        <fullName evidence="9">Rod shape-determining protein MreD</fullName>
    </submittedName>
</protein>
<dbReference type="InterPro" id="IPR007227">
    <property type="entry name" value="Cell_shape_determining_MreD"/>
</dbReference>
<feature type="transmembrane region" description="Helical" evidence="8">
    <location>
        <begin position="51"/>
        <end position="67"/>
    </location>
</feature>
<evidence type="ECO:0000256" key="7">
    <source>
        <dbReference type="ARBA" id="ARBA00023136"/>
    </source>
</evidence>
<keyword evidence="10" id="KW-1185">Reference proteome</keyword>
<keyword evidence="4 8" id="KW-0812">Transmembrane</keyword>
<feature type="transmembrane region" description="Helical" evidence="8">
    <location>
        <begin position="113"/>
        <end position="131"/>
    </location>
</feature>
<name>A0A096D5S3_9BACT</name>
<keyword evidence="7 8" id="KW-0472">Membrane</keyword>
<feature type="transmembrane region" description="Helical" evidence="8">
    <location>
        <begin position="12"/>
        <end position="39"/>
    </location>
</feature>
<sequence length="166" mass="19250">MDVEFFKKLGWFVLLILLQVFVLNHVHLFGIATPLLYVYFIIQFRRNYPRWGMMLWSFFMGLFIDVFSNTPGISSFSLTLVSAIQPFVLMPFLPRESSEALLPGMDTLGLGNYALFAFFMSLVYNVVFFSLDMFSFFNFLAWGAYILSSTLLTTVLILVIENVRRQ</sequence>
<dbReference type="GO" id="GO:0008360">
    <property type="term" value="P:regulation of cell shape"/>
    <property type="evidence" value="ECO:0007669"/>
    <property type="project" value="UniProtKB-KW"/>
</dbReference>
<keyword evidence="3" id="KW-1003">Cell membrane</keyword>
<evidence type="ECO:0000313" key="10">
    <source>
        <dbReference type="Proteomes" id="UP000029614"/>
    </source>
</evidence>
<keyword evidence="6 8" id="KW-1133">Transmembrane helix</keyword>
<reference evidence="9 10" key="1">
    <citation type="submission" date="2014-07" db="EMBL/GenBank/DDBJ databases">
        <authorList>
            <person name="McCorrison J."/>
            <person name="Sanka R."/>
            <person name="Torralba M."/>
            <person name="Gillis M."/>
            <person name="Haft D.H."/>
            <person name="Methe B."/>
            <person name="Sutton G."/>
            <person name="Nelson K.E."/>
        </authorList>
    </citation>
    <scope>NUCLEOTIDE SEQUENCE [LARGE SCALE GENOMIC DNA]</scope>
    <source>
        <strain evidence="9 10">DNF00058</strain>
    </source>
</reference>
<dbReference type="GO" id="GO:0005886">
    <property type="term" value="C:plasma membrane"/>
    <property type="evidence" value="ECO:0007669"/>
    <property type="project" value="UniProtKB-SubCell"/>
</dbReference>
<evidence type="ECO:0000256" key="4">
    <source>
        <dbReference type="ARBA" id="ARBA00022692"/>
    </source>
</evidence>
<comment type="subcellular location">
    <subcellularLocation>
        <location evidence="1">Cell membrane</location>
        <topology evidence="1">Multi-pass membrane protein</topology>
    </subcellularLocation>
</comment>
<keyword evidence="5" id="KW-0133">Cell shape</keyword>
<dbReference type="RefSeq" id="WP_036854159.1">
    <property type="nucleotide sequence ID" value="NZ_JRNU01000005.1"/>
</dbReference>
<dbReference type="Proteomes" id="UP000029614">
    <property type="component" value="Unassembled WGS sequence"/>
</dbReference>
<gene>
    <name evidence="9" type="ORF">HMPREF9302_01725</name>
</gene>
<evidence type="ECO:0000256" key="1">
    <source>
        <dbReference type="ARBA" id="ARBA00004651"/>
    </source>
</evidence>
<proteinExistence type="inferred from homology"/>
<evidence type="ECO:0000256" key="5">
    <source>
        <dbReference type="ARBA" id="ARBA00022960"/>
    </source>
</evidence>
<organism evidence="9 10">
    <name type="scientific">Prevotella amnii DNF00058</name>
    <dbReference type="NCBI Taxonomy" id="1401066"/>
    <lineage>
        <taxon>Bacteria</taxon>
        <taxon>Pseudomonadati</taxon>
        <taxon>Bacteroidota</taxon>
        <taxon>Bacteroidia</taxon>
        <taxon>Bacteroidales</taxon>
        <taxon>Prevotellaceae</taxon>
        <taxon>Prevotella</taxon>
    </lineage>
</organism>
<dbReference type="EMBL" id="JRNU01000005">
    <property type="protein sequence ID" value="KGF52884.1"/>
    <property type="molecule type" value="Genomic_DNA"/>
</dbReference>
<accession>A0A096D5S3</accession>
<evidence type="ECO:0000313" key="9">
    <source>
        <dbReference type="EMBL" id="KGF52884.1"/>
    </source>
</evidence>
<evidence type="ECO:0000256" key="3">
    <source>
        <dbReference type="ARBA" id="ARBA00022475"/>
    </source>
</evidence>
<feature type="transmembrane region" description="Helical" evidence="8">
    <location>
        <begin position="137"/>
        <end position="160"/>
    </location>
</feature>
<dbReference type="AlphaFoldDB" id="A0A096D5S3"/>
<evidence type="ECO:0000256" key="2">
    <source>
        <dbReference type="ARBA" id="ARBA00007776"/>
    </source>
</evidence>
<dbReference type="OrthoDB" id="1132160at2"/>
<dbReference type="NCBIfam" id="TIGR03426">
    <property type="entry name" value="shape_MreD"/>
    <property type="match status" value="1"/>
</dbReference>
<evidence type="ECO:0000256" key="8">
    <source>
        <dbReference type="SAM" id="Phobius"/>
    </source>
</evidence>
<comment type="similarity">
    <text evidence="2">Belongs to the MreD family.</text>
</comment>
<comment type="caution">
    <text evidence="9">The sequence shown here is derived from an EMBL/GenBank/DDBJ whole genome shotgun (WGS) entry which is preliminary data.</text>
</comment>
<evidence type="ECO:0000256" key="6">
    <source>
        <dbReference type="ARBA" id="ARBA00022989"/>
    </source>
</evidence>